<proteinExistence type="predicted"/>
<organism evidence="1 2">
    <name type="scientific">Fusarium torulosum</name>
    <dbReference type="NCBI Taxonomy" id="33205"/>
    <lineage>
        <taxon>Eukaryota</taxon>
        <taxon>Fungi</taxon>
        <taxon>Dikarya</taxon>
        <taxon>Ascomycota</taxon>
        <taxon>Pezizomycotina</taxon>
        <taxon>Sordariomycetes</taxon>
        <taxon>Hypocreomycetidae</taxon>
        <taxon>Hypocreales</taxon>
        <taxon>Nectriaceae</taxon>
        <taxon>Fusarium</taxon>
    </lineage>
</organism>
<gene>
    <name evidence="1" type="ORF">FTOL_13903</name>
</gene>
<sequence length="9" mass="1058">MLIVLLKKT</sequence>
<dbReference type="EMBL" id="ONZP01001179">
    <property type="protein sequence ID" value="SPJ93297.1"/>
    <property type="molecule type" value="Genomic_DNA"/>
</dbReference>
<accession>A0AAE8MMW1</accession>
<evidence type="ECO:0000313" key="2">
    <source>
        <dbReference type="Proteomes" id="UP001187734"/>
    </source>
</evidence>
<reference evidence="1" key="1">
    <citation type="submission" date="2018-03" db="EMBL/GenBank/DDBJ databases">
        <authorList>
            <person name="Guldener U."/>
        </authorList>
    </citation>
    <scope>NUCLEOTIDE SEQUENCE</scope>
</reference>
<dbReference type="Proteomes" id="UP001187734">
    <property type="component" value="Unassembled WGS sequence"/>
</dbReference>
<keyword evidence="2" id="KW-1185">Reference proteome</keyword>
<name>A0AAE8MMW1_9HYPO</name>
<evidence type="ECO:0000313" key="1">
    <source>
        <dbReference type="EMBL" id="SPJ93297.1"/>
    </source>
</evidence>
<comment type="caution">
    <text evidence="1">The sequence shown here is derived from an EMBL/GenBank/DDBJ whole genome shotgun (WGS) entry which is preliminary data.</text>
</comment>
<protein>
    <submittedName>
        <fullName evidence="1">Uncharacterized protein</fullName>
    </submittedName>
</protein>